<dbReference type="AlphaFoldDB" id="A0A285U4Q7"/>
<feature type="domain" description="D-isomer specific 2-hydroxyacid dehydrogenase NAD-binding" evidence="6">
    <location>
        <begin position="106"/>
        <end position="303"/>
    </location>
</feature>
<sequence>MRVVLFEAEDWEKKACAKLMRRHDVRCTTAPLNITTVGEFEDAEVISPFVASRLDSGIIDRLPDLKLIATRSAGYDHIDLTACRERSIAVANVPDYGDATVAEHAFALLLALARNIVESVALTRRGGFSMAGMRGLELRDKVIAVVGTGRIGRRTIEIAHGFGMKVLAFDQVEDAAAATRLGFTYGALDEVLAQADVVTLHVPSSPDTVGMIGERQFDVMKDGAILINTARGNVVDTEALVRALASGKLRAAGLDVLPQEPLIREEAEIFRQNMAVDTVDLKALVANHVLLRFPNVLVTPHNAYNTDAALRRIIDTTLANIEGFAAGRPVNLVGVA</sequence>
<comment type="similarity">
    <text evidence="1 4">Belongs to the D-isomer specific 2-hydroxyacid dehydrogenase family.</text>
</comment>
<dbReference type="Pfam" id="PF02826">
    <property type="entry name" value="2-Hacid_dh_C"/>
    <property type="match status" value="1"/>
</dbReference>
<dbReference type="CDD" id="cd12187">
    <property type="entry name" value="LDH_like_1"/>
    <property type="match status" value="1"/>
</dbReference>
<dbReference type="FunFam" id="3.40.50.720:FF:000041">
    <property type="entry name" value="D-3-phosphoglycerate dehydrogenase"/>
    <property type="match status" value="1"/>
</dbReference>
<dbReference type="PROSITE" id="PS00671">
    <property type="entry name" value="D_2_HYDROXYACID_DH_3"/>
    <property type="match status" value="1"/>
</dbReference>
<evidence type="ECO:0000256" key="1">
    <source>
        <dbReference type="ARBA" id="ARBA00005854"/>
    </source>
</evidence>
<dbReference type="InterPro" id="IPR006140">
    <property type="entry name" value="D-isomer_DH_NAD-bd"/>
</dbReference>
<dbReference type="GO" id="GO:0051287">
    <property type="term" value="F:NAD binding"/>
    <property type="evidence" value="ECO:0007669"/>
    <property type="project" value="InterPro"/>
</dbReference>
<dbReference type="InterPro" id="IPR058205">
    <property type="entry name" value="D-LDH-like"/>
</dbReference>
<organism evidence="7 8">
    <name type="scientific">Rhizobium subbaraonis</name>
    <dbReference type="NCBI Taxonomy" id="908946"/>
    <lineage>
        <taxon>Bacteria</taxon>
        <taxon>Pseudomonadati</taxon>
        <taxon>Pseudomonadota</taxon>
        <taxon>Alphaproteobacteria</taxon>
        <taxon>Hyphomicrobiales</taxon>
        <taxon>Rhizobiaceae</taxon>
        <taxon>Rhizobium/Agrobacterium group</taxon>
        <taxon>Rhizobium</taxon>
    </lineage>
</organism>
<feature type="domain" description="D-isomer specific 2-hydroxyacid dehydrogenase catalytic" evidence="5">
    <location>
        <begin position="14"/>
        <end position="330"/>
    </location>
</feature>
<proteinExistence type="inferred from homology"/>
<dbReference type="EMBL" id="OBQD01000003">
    <property type="protein sequence ID" value="SOC36703.1"/>
    <property type="molecule type" value="Genomic_DNA"/>
</dbReference>
<dbReference type="PANTHER" id="PTHR43026:SF1">
    <property type="entry name" value="2-HYDROXYACID DEHYDROGENASE HOMOLOG 1-RELATED"/>
    <property type="match status" value="1"/>
</dbReference>
<evidence type="ECO:0000259" key="5">
    <source>
        <dbReference type="Pfam" id="PF00389"/>
    </source>
</evidence>
<keyword evidence="3" id="KW-0520">NAD</keyword>
<dbReference type="PROSITE" id="PS00670">
    <property type="entry name" value="D_2_HYDROXYACID_DH_2"/>
    <property type="match status" value="1"/>
</dbReference>
<dbReference type="GO" id="GO:0006564">
    <property type="term" value="P:L-serine biosynthetic process"/>
    <property type="evidence" value="ECO:0007669"/>
    <property type="project" value="UniProtKB-ARBA"/>
</dbReference>
<evidence type="ECO:0000259" key="6">
    <source>
        <dbReference type="Pfam" id="PF02826"/>
    </source>
</evidence>
<dbReference type="InterPro" id="IPR036291">
    <property type="entry name" value="NAD(P)-bd_dom_sf"/>
</dbReference>
<evidence type="ECO:0000256" key="2">
    <source>
        <dbReference type="ARBA" id="ARBA00023002"/>
    </source>
</evidence>
<evidence type="ECO:0000313" key="7">
    <source>
        <dbReference type="EMBL" id="SOC36703.1"/>
    </source>
</evidence>
<dbReference type="PANTHER" id="PTHR43026">
    <property type="entry name" value="2-HYDROXYACID DEHYDROGENASE HOMOLOG 1-RELATED"/>
    <property type="match status" value="1"/>
</dbReference>
<dbReference type="OrthoDB" id="9793626at2"/>
<reference evidence="7 8" key="1">
    <citation type="submission" date="2017-08" db="EMBL/GenBank/DDBJ databases">
        <authorList>
            <person name="de Groot N.N."/>
        </authorList>
    </citation>
    <scope>NUCLEOTIDE SEQUENCE [LARGE SCALE GENOMIC DNA]</scope>
    <source>
        <strain evidence="7 8">JC85</strain>
    </source>
</reference>
<accession>A0A285U4Q7</accession>
<keyword evidence="8" id="KW-1185">Reference proteome</keyword>
<dbReference type="SUPFAM" id="SSF52283">
    <property type="entry name" value="Formate/glycerate dehydrogenase catalytic domain-like"/>
    <property type="match status" value="1"/>
</dbReference>
<evidence type="ECO:0000256" key="3">
    <source>
        <dbReference type="ARBA" id="ARBA00023027"/>
    </source>
</evidence>
<evidence type="ECO:0000313" key="8">
    <source>
        <dbReference type="Proteomes" id="UP000219167"/>
    </source>
</evidence>
<evidence type="ECO:0000256" key="4">
    <source>
        <dbReference type="RuleBase" id="RU003719"/>
    </source>
</evidence>
<dbReference type="InterPro" id="IPR029753">
    <property type="entry name" value="D-isomer_DH_CS"/>
</dbReference>
<dbReference type="Gene3D" id="3.40.50.720">
    <property type="entry name" value="NAD(P)-binding Rossmann-like Domain"/>
    <property type="match status" value="2"/>
</dbReference>
<dbReference type="RefSeq" id="WP_050747022.1">
    <property type="nucleotide sequence ID" value="NZ_OBQD01000003.1"/>
</dbReference>
<keyword evidence="2 4" id="KW-0560">Oxidoreductase</keyword>
<dbReference type="Pfam" id="PF00389">
    <property type="entry name" value="2-Hacid_dh"/>
    <property type="match status" value="1"/>
</dbReference>
<dbReference type="PROSITE" id="PS00065">
    <property type="entry name" value="D_2_HYDROXYACID_DH_1"/>
    <property type="match status" value="1"/>
</dbReference>
<dbReference type="GO" id="GO:0047545">
    <property type="term" value="F:(S)-2-hydroxyglutarate dehydrogenase activity"/>
    <property type="evidence" value="ECO:0007669"/>
    <property type="project" value="UniProtKB-ARBA"/>
</dbReference>
<dbReference type="InterPro" id="IPR029752">
    <property type="entry name" value="D-isomer_DH_CS1"/>
</dbReference>
<dbReference type="SUPFAM" id="SSF51735">
    <property type="entry name" value="NAD(P)-binding Rossmann-fold domains"/>
    <property type="match status" value="1"/>
</dbReference>
<dbReference type="InterPro" id="IPR006139">
    <property type="entry name" value="D-isomer_2_OHA_DH_cat_dom"/>
</dbReference>
<dbReference type="Proteomes" id="UP000219167">
    <property type="component" value="Unassembled WGS sequence"/>
</dbReference>
<dbReference type="GO" id="GO:0008720">
    <property type="term" value="F:D-lactate dehydrogenase (NAD+) activity"/>
    <property type="evidence" value="ECO:0007669"/>
    <property type="project" value="TreeGrafter"/>
</dbReference>
<dbReference type="GO" id="GO:0004617">
    <property type="term" value="F:phosphoglycerate dehydrogenase activity"/>
    <property type="evidence" value="ECO:0007669"/>
    <property type="project" value="UniProtKB-ARBA"/>
</dbReference>
<name>A0A285U4Q7_9HYPH</name>
<gene>
    <name evidence="7" type="ORF">SAMN05892877_10341</name>
</gene>
<protein>
    <submittedName>
        <fullName evidence="7">D-lactate dehydrogenase</fullName>
    </submittedName>
</protein>